<evidence type="ECO:0000256" key="1">
    <source>
        <dbReference type="SAM" id="MobiDB-lite"/>
    </source>
</evidence>
<dbReference type="EMBL" id="JBFOLJ010000001">
    <property type="protein sequence ID" value="KAL2558247.1"/>
    <property type="molecule type" value="Genomic_DNA"/>
</dbReference>
<gene>
    <name evidence="2" type="ORF">Fot_02986</name>
</gene>
<dbReference type="Proteomes" id="UP001604277">
    <property type="component" value="Unassembled WGS sequence"/>
</dbReference>
<evidence type="ECO:0000313" key="2">
    <source>
        <dbReference type="EMBL" id="KAL2558247.1"/>
    </source>
</evidence>
<protein>
    <recommendedName>
        <fullName evidence="4">U-box domain-containing protein</fullName>
    </recommendedName>
</protein>
<dbReference type="AlphaFoldDB" id="A0ABD1X8I1"/>
<evidence type="ECO:0000313" key="3">
    <source>
        <dbReference type="Proteomes" id="UP001604277"/>
    </source>
</evidence>
<dbReference type="PANTHER" id="PTHR33448">
    <property type="entry name" value="CHLOROPLAST PROTEIN HCF243-RELATED"/>
    <property type="match status" value="1"/>
</dbReference>
<reference evidence="3" key="1">
    <citation type="submission" date="2024-07" db="EMBL/GenBank/DDBJ databases">
        <title>Two chromosome-level genome assemblies of Korean endemic species Abeliophyllum distichum and Forsythia ovata (Oleaceae).</title>
        <authorList>
            <person name="Jang H."/>
        </authorList>
    </citation>
    <scope>NUCLEOTIDE SEQUENCE [LARGE SCALE GENOMIC DNA]</scope>
</reference>
<comment type="caution">
    <text evidence="2">The sequence shown here is derived from an EMBL/GenBank/DDBJ whole genome shotgun (WGS) entry which is preliminary data.</text>
</comment>
<organism evidence="2 3">
    <name type="scientific">Forsythia ovata</name>
    <dbReference type="NCBI Taxonomy" id="205694"/>
    <lineage>
        <taxon>Eukaryota</taxon>
        <taxon>Viridiplantae</taxon>
        <taxon>Streptophyta</taxon>
        <taxon>Embryophyta</taxon>
        <taxon>Tracheophyta</taxon>
        <taxon>Spermatophyta</taxon>
        <taxon>Magnoliopsida</taxon>
        <taxon>eudicotyledons</taxon>
        <taxon>Gunneridae</taxon>
        <taxon>Pentapetalae</taxon>
        <taxon>asterids</taxon>
        <taxon>lamiids</taxon>
        <taxon>Lamiales</taxon>
        <taxon>Oleaceae</taxon>
        <taxon>Forsythieae</taxon>
        <taxon>Forsythia</taxon>
    </lineage>
</organism>
<feature type="region of interest" description="Disordered" evidence="1">
    <location>
        <begin position="58"/>
        <end position="85"/>
    </location>
</feature>
<proteinExistence type="predicted"/>
<name>A0ABD1X8I1_9LAMI</name>
<keyword evidence="3" id="KW-1185">Reference proteome</keyword>
<feature type="region of interest" description="Disordered" evidence="1">
    <location>
        <begin position="1"/>
        <end position="20"/>
    </location>
</feature>
<dbReference type="PANTHER" id="PTHR33448:SF4">
    <property type="entry name" value="CHLOROPLAST PROTEIN HCF243"/>
    <property type="match status" value="1"/>
</dbReference>
<accession>A0ABD1X8I1</accession>
<evidence type="ECO:0008006" key="4">
    <source>
        <dbReference type="Google" id="ProtNLM"/>
    </source>
</evidence>
<sequence>MNEPENQETSITTSEKDKENQSLPECLLLMMCEPKISMEVSKETWVCKIDFIRWLQERPPKKPTNGASPPTAEKNSKDNPQLRRSSCTLPATSAAFMATMIEQKLVNVVSSYEPLVLTWCKSEPMKTAAAKLMPESCFWKNTVGKLEPHRRAIVGGIPRRMH</sequence>